<dbReference type="InterPro" id="IPR036069">
    <property type="entry name" value="DUF34/NIF3_sf"/>
</dbReference>
<dbReference type="Pfam" id="PF01784">
    <property type="entry name" value="DUF34_NIF3"/>
    <property type="match status" value="1"/>
</dbReference>
<comment type="subunit">
    <text evidence="2">Homohexamer.</text>
</comment>
<feature type="binding site" evidence="5">
    <location>
        <position position="151"/>
    </location>
    <ligand>
        <name>a divalent metal cation</name>
        <dbReference type="ChEBI" id="CHEBI:60240"/>
        <label>1</label>
    </ligand>
</feature>
<name>D5HB49_SALRM</name>
<gene>
    <name evidence="7" type="ordered locus">SRM_02333</name>
</gene>
<dbReference type="Proteomes" id="UP000000933">
    <property type="component" value="Chromosome"/>
</dbReference>
<dbReference type="HOGENOM" id="CLU_037423_1_0_10"/>
<evidence type="ECO:0000313" key="7">
    <source>
        <dbReference type="EMBL" id="CBH25254.1"/>
    </source>
</evidence>
<dbReference type="Gene3D" id="3.40.1390.30">
    <property type="entry name" value="NIF3 (NGG1p interacting factor 3)-like"/>
    <property type="match status" value="1"/>
</dbReference>
<feature type="binding site" evidence="5">
    <location>
        <position position="381"/>
    </location>
    <ligand>
        <name>a divalent metal cation</name>
        <dbReference type="ChEBI" id="CHEBI:60240"/>
        <label>1</label>
    </ligand>
</feature>
<feature type="binding site" evidence="5">
    <location>
        <position position="385"/>
    </location>
    <ligand>
        <name>a divalent metal cation</name>
        <dbReference type="ChEBI" id="CHEBI:60240"/>
        <label>1</label>
    </ligand>
</feature>
<evidence type="ECO:0000256" key="6">
    <source>
        <dbReference type="SAM" id="MobiDB-lite"/>
    </source>
</evidence>
<dbReference type="GO" id="GO:0046872">
    <property type="term" value="F:metal ion binding"/>
    <property type="evidence" value="ECO:0007669"/>
    <property type="project" value="UniProtKB-KW"/>
</dbReference>
<proteinExistence type="inferred from homology"/>
<sequence length="429" mass="45435">MWARRSGSPYRTYRRQPPTASLPLPSSPSGNRTALHSETLFPSPMPDAPAIDDITTALEAWAPPGSAQDYDNVGLQVGDASRSVTSAVLALDATPAVLAEAKAHDAELVVTHHPLLFRPLDGVTADGYVSNLALQFAEAGIGLYSIHTNLDAAPEGVSFALAERLGLTDVGFLDGFADTLYKLAVFVPEDAFDEVRRALADAGAGRIGDYEACAFASEGTGFFKPGAGADPHIGTAGGDVESAHERKLEVEVARWNLSSVMAALQEAHPYEEVAHDLYPVKQKNSRAGLGALGHLEAPMPLSAFLDRVATRLDAGSLRYAGDPDATVERVAVCGGAGSDFIGTARGAGADAYVTADVKYHEFFETLGHDGTPQMALVDPGHYETEALTEALLRDRLRETFPQVDWHRTDTTTSPMRTFVSAGDAGTVSS</sequence>
<feature type="binding site" evidence="5">
    <location>
        <position position="112"/>
    </location>
    <ligand>
        <name>a divalent metal cation</name>
        <dbReference type="ChEBI" id="CHEBI:60240"/>
        <label>1</label>
    </ligand>
</feature>
<dbReference type="SUPFAM" id="SSF102705">
    <property type="entry name" value="NIF3 (NGG1p interacting factor 3)-like"/>
    <property type="match status" value="1"/>
</dbReference>
<keyword evidence="4 5" id="KW-0479">Metal-binding</keyword>
<accession>D5HB49</accession>
<reference evidence="7 8" key="1">
    <citation type="journal article" date="2010" name="ISME J.">
        <title>Fine-scale evolution: genomic, phenotypic and ecological differentiation in two coexisting Salinibacter ruber strains.</title>
        <authorList>
            <person name="Pena A."/>
            <person name="Teeling H."/>
            <person name="Huerta-Cepas J."/>
            <person name="Santos F."/>
            <person name="Yarza P."/>
            <person name="Brito-Echeverria J."/>
            <person name="Lucio M."/>
            <person name="Schmitt-Kopplin P."/>
            <person name="Meseguer I."/>
            <person name="Schenowitz C."/>
            <person name="Dossat C."/>
            <person name="Barbe V."/>
            <person name="Dopazo J."/>
            <person name="Rossello-Mora R."/>
            <person name="Schuler M."/>
            <person name="Glockner F.O."/>
            <person name="Amann R."/>
            <person name="Gabaldon T."/>
            <person name="Anton J."/>
        </authorList>
    </citation>
    <scope>NUCLEOTIDE SEQUENCE [LARGE SCALE GENOMIC DNA]</scope>
    <source>
        <strain evidence="7 8">M8</strain>
    </source>
</reference>
<organism evidence="7 8">
    <name type="scientific">Salinibacter ruber (strain M8)</name>
    <dbReference type="NCBI Taxonomy" id="761659"/>
    <lineage>
        <taxon>Bacteria</taxon>
        <taxon>Pseudomonadati</taxon>
        <taxon>Rhodothermota</taxon>
        <taxon>Rhodothermia</taxon>
        <taxon>Rhodothermales</taxon>
        <taxon>Salinibacteraceae</taxon>
        <taxon>Salinibacter</taxon>
    </lineage>
</organism>
<dbReference type="FunFam" id="3.40.1390.30:FF:000001">
    <property type="entry name" value="GTP cyclohydrolase 1 type 2"/>
    <property type="match status" value="1"/>
</dbReference>
<dbReference type="NCBIfam" id="TIGR00486">
    <property type="entry name" value="YbgI_SA1388"/>
    <property type="match status" value="1"/>
</dbReference>
<evidence type="ECO:0000256" key="2">
    <source>
        <dbReference type="ARBA" id="ARBA00011643"/>
    </source>
</evidence>
<evidence type="ECO:0000256" key="3">
    <source>
        <dbReference type="ARBA" id="ARBA00022112"/>
    </source>
</evidence>
<feature type="compositionally biased region" description="Low complexity" evidence="6">
    <location>
        <begin position="17"/>
        <end position="29"/>
    </location>
</feature>
<reference evidence="8" key="2">
    <citation type="submission" date="2010-04" db="EMBL/GenBank/DDBJ databases">
        <title>Genome sequence of Salinibacter ruber M8.</title>
        <authorList>
            <consortium name="Genoscope"/>
        </authorList>
    </citation>
    <scope>NUCLEOTIDE SEQUENCE [LARGE SCALE GENOMIC DNA]</scope>
    <source>
        <strain evidence="8">M8</strain>
    </source>
</reference>
<dbReference type="InterPro" id="IPR015867">
    <property type="entry name" value="N-reg_PII/ATP_PRibTrfase_C"/>
</dbReference>
<evidence type="ECO:0000256" key="4">
    <source>
        <dbReference type="ARBA" id="ARBA00022723"/>
    </source>
</evidence>
<dbReference type="EMBL" id="FP565814">
    <property type="protein sequence ID" value="CBH25254.1"/>
    <property type="molecule type" value="Genomic_DNA"/>
</dbReference>
<dbReference type="PANTHER" id="PTHR13799:SF14">
    <property type="entry name" value="GTP CYCLOHYDROLASE 1 TYPE 2 HOMOLOG"/>
    <property type="match status" value="1"/>
</dbReference>
<feature type="region of interest" description="Disordered" evidence="6">
    <location>
        <begin position="1"/>
        <end position="34"/>
    </location>
</feature>
<evidence type="ECO:0000256" key="5">
    <source>
        <dbReference type="PIRSR" id="PIRSR602678-1"/>
    </source>
</evidence>
<dbReference type="AlphaFoldDB" id="D5HB49"/>
<protein>
    <recommendedName>
        <fullName evidence="3">GTP cyclohydrolase 1 type 2 homolog</fullName>
    </recommendedName>
</protein>
<evidence type="ECO:0000256" key="1">
    <source>
        <dbReference type="ARBA" id="ARBA00006964"/>
    </source>
</evidence>
<dbReference type="GO" id="GO:0005737">
    <property type="term" value="C:cytoplasm"/>
    <property type="evidence" value="ECO:0007669"/>
    <property type="project" value="TreeGrafter"/>
</dbReference>
<dbReference type="Gene3D" id="3.30.70.120">
    <property type="match status" value="1"/>
</dbReference>
<dbReference type="InterPro" id="IPR002678">
    <property type="entry name" value="DUF34/NIF3"/>
</dbReference>
<evidence type="ECO:0000313" key="8">
    <source>
        <dbReference type="Proteomes" id="UP000000933"/>
    </source>
</evidence>
<comment type="similarity">
    <text evidence="1">Belongs to the GTP cyclohydrolase I type 2/NIF3 family.</text>
</comment>
<feature type="binding site" evidence="5">
    <location>
        <position position="113"/>
    </location>
    <ligand>
        <name>a divalent metal cation</name>
        <dbReference type="ChEBI" id="CHEBI:60240"/>
        <label>1</label>
    </ligand>
</feature>
<dbReference type="PANTHER" id="PTHR13799">
    <property type="entry name" value="NGG1 INTERACTING FACTOR 3"/>
    <property type="match status" value="1"/>
</dbReference>
<dbReference type="KEGG" id="srm:SRM_02333"/>